<dbReference type="InterPro" id="IPR000914">
    <property type="entry name" value="SBP_5_dom"/>
</dbReference>
<dbReference type="InterPro" id="IPR030678">
    <property type="entry name" value="Peptide/Ni-bd"/>
</dbReference>
<evidence type="ECO:0000256" key="3">
    <source>
        <dbReference type="ARBA" id="ARBA00022448"/>
    </source>
</evidence>
<name>A0ABR8SDT9_9BURK</name>
<dbReference type="SUPFAM" id="SSF53850">
    <property type="entry name" value="Periplasmic binding protein-like II"/>
    <property type="match status" value="1"/>
</dbReference>
<keyword evidence="7" id="KW-1185">Reference proteome</keyword>
<evidence type="ECO:0000259" key="5">
    <source>
        <dbReference type="Pfam" id="PF00496"/>
    </source>
</evidence>
<keyword evidence="4" id="KW-0732">Signal</keyword>
<protein>
    <submittedName>
        <fullName evidence="6">TIGR04028 family ABC transporter substrate-binding protein</fullName>
    </submittedName>
</protein>
<proteinExistence type="inferred from homology"/>
<dbReference type="NCBIfam" id="TIGR04028">
    <property type="entry name" value="SBP_KPN_01854"/>
    <property type="match status" value="1"/>
</dbReference>
<dbReference type="Proteomes" id="UP000634919">
    <property type="component" value="Unassembled WGS sequence"/>
</dbReference>
<dbReference type="PROSITE" id="PS51257">
    <property type="entry name" value="PROKAR_LIPOPROTEIN"/>
    <property type="match status" value="1"/>
</dbReference>
<dbReference type="CDD" id="cd08492">
    <property type="entry name" value="PBP2_NikA_DppA_OppA_like_15"/>
    <property type="match status" value="1"/>
</dbReference>
<comment type="subcellular location">
    <subcellularLocation>
        <location evidence="1">Cell envelope</location>
    </subcellularLocation>
</comment>
<dbReference type="PIRSF" id="PIRSF002741">
    <property type="entry name" value="MppA"/>
    <property type="match status" value="1"/>
</dbReference>
<evidence type="ECO:0000313" key="6">
    <source>
        <dbReference type="EMBL" id="MBD7961636.1"/>
    </source>
</evidence>
<dbReference type="PANTHER" id="PTHR30290:SF10">
    <property type="entry name" value="PERIPLASMIC OLIGOPEPTIDE-BINDING PROTEIN-RELATED"/>
    <property type="match status" value="1"/>
</dbReference>
<comment type="caution">
    <text evidence="6">The sequence shown here is derived from an EMBL/GenBank/DDBJ whole genome shotgun (WGS) entry which is preliminary data.</text>
</comment>
<feature type="domain" description="Solute-binding protein family 5" evidence="5">
    <location>
        <begin position="92"/>
        <end position="430"/>
    </location>
</feature>
<dbReference type="Gene3D" id="3.10.105.10">
    <property type="entry name" value="Dipeptide-binding Protein, Domain 3"/>
    <property type="match status" value="1"/>
</dbReference>
<dbReference type="Gene3D" id="3.40.190.10">
    <property type="entry name" value="Periplasmic binding protein-like II"/>
    <property type="match status" value="1"/>
</dbReference>
<dbReference type="Pfam" id="PF00496">
    <property type="entry name" value="SBP_bac_5"/>
    <property type="match status" value="1"/>
</dbReference>
<evidence type="ECO:0000256" key="1">
    <source>
        <dbReference type="ARBA" id="ARBA00004196"/>
    </source>
</evidence>
<evidence type="ECO:0000313" key="7">
    <source>
        <dbReference type="Proteomes" id="UP000634919"/>
    </source>
</evidence>
<reference evidence="6 7" key="1">
    <citation type="submission" date="2020-08" db="EMBL/GenBank/DDBJ databases">
        <title>A Genomic Blueprint of the Chicken Gut Microbiome.</title>
        <authorList>
            <person name="Gilroy R."/>
            <person name="Ravi A."/>
            <person name="Getino M."/>
            <person name="Pursley I."/>
            <person name="Horton D.L."/>
            <person name="Alikhan N.-F."/>
            <person name="Baker D."/>
            <person name="Gharbi K."/>
            <person name="Hall N."/>
            <person name="Watson M."/>
            <person name="Adriaenssens E.M."/>
            <person name="Foster-Nyarko E."/>
            <person name="Jarju S."/>
            <person name="Secka A."/>
            <person name="Antonio M."/>
            <person name="Oren A."/>
            <person name="Chaudhuri R."/>
            <person name="La Ragione R.M."/>
            <person name="Hildebrand F."/>
            <person name="Pallen M.J."/>
        </authorList>
    </citation>
    <scope>NUCLEOTIDE SEQUENCE [LARGE SCALE GENOMIC DNA]</scope>
    <source>
        <strain evidence="6 7">Sa2CVA6</strain>
    </source>
</reference>
<dbReference type="InterPro" id="IPR023920">
    <property type="entry name" value="ABC_transptr_sub-bd_KPN01854"/>
</dbReference>
<comment type="similarity">
    <text evidence="2">Belongs to the bacterial solute-binding protein 5 family.</text>
</comment>
<dbReference type="PANTHER" id="PTHR30290">
    <property type="entry name" value="PERIPLASMIC BINDING COMPONENT OF ABC TRANSPORTER"/>
    <property type="match status" value="1"/>
</dbReference>
<organism evidence="6 7">
    <name type="scientific">Comamonas avium</name>
    <dbReference type="NCBI Taxonomy" id="2762231"/>
    <lineage>
        <taxon>Bacteria</taxon>
        <taxon>Pseudomonadati</taxon>
        <taxon>Pseudomonadota</taxon>
        <taxon>Betaproteobacteria</taxon>
        <taxon>Burkholderiales</taxon>
        <taxon>Comamonadaceae</taxon>
        <taxon>Comamonas</taxon>
    </lineage>
</organism>
<dbReference type="EMBL" id="JACSQK010000006">
    <property type="protein sequence ID" value="MBD7961636.1"/>
    <property type="molecule type" value="Genomic_DNA"/>
</dbReference>
<evidence type="ECO:0000256" key="4">
    <source>
        <dbReference type="ARBA" id="ARBA00022729"/>
    </source>
</evidence>
<gene>
    <name evidence="6" type="ORF">H9646_14260</name>
</gene>
<sequence>MDGLVQKQSRSKRQGWWLVAMVAGVWMAGCTQQSATETAGRQGGAAQGGELVYLEQQAHTNLYPPAGGFYPNGGVLNQITDKLTYQDPKTLEIEPWIAQSWSINDNATEFTFKLRSGVSFSDGTPLDAAAVAKNFDTYGLGNKALKLPVSEVINNYERSEVLDPLTVKFYFSKPSPGFLQGTSVIGSGLVSLATLARPFEELGDATRIIGSGPFVVERETLGKELLLRARADYNWGPSKHAHQGRARLDSIRFVVTPEDSVRIGALLSGQAGLIRQVQAYDEKRVQDQKFQIYAPSTRGVNNSIAFRPDNPLVADLRVRQALLHGTNTAEVVQTLFSANYPQATSVVAQSAAGYVDLAAQLKFDPEKSQRLLDEAGWTLGNQGLRQKDGQDLVLTAYEALPQPQNKETLQLVAQQWGKLGVKLNVLAGDAGSRIVDSLDPAKTPVTPGMVGRADADVIKSYFYPSNRNALLQKGGVSQKVNSFVDDKLNGLLDAIAAETDSAQRLQLTSDVQRYLIAQAYVIPIFEEPQAFAGATWVQDVGFESVGRPSFYATWLSKH</sequence>
<keyword evidence="3" id="KW-0813">Transport</keyword>
<dbReference type="InterPro" id="IPR039424">
    <property type="entry name" value="SBP_5"/>
</dbReference>
<accession>A0ABR8SDT9</accession>
<evidence type="ECO:0000256" key="2">
    <source>
        <dbReference type="ARBA" id="ARBA00005695"/>
    </source>
</evidence>